<organism evidence="3 4">
    <name type="scientific">Sphingomicrobium sediminis</name>
    <dbReference type="NCBI Taxonomy" id="2950949"/>
    <lineage>
        <taxon>Bacteria</taxon>
        <taxon>Pseudomonadati</taxon>
        <taxon>Pseudomonadota</taxon>
        <taxon>Alphaproteobacteria</taxon>
        <taxon>Sphingomonadales</taxon>
        <taxon>Sphingomonadaceae</taxon>
        <taxon>Sphingomicrobium</taxon>
    </lineage>
</organism>
<name>A0A9X2J281_9SPHN</name>
<keyword evidence="2" id="KW-0732">Signal</keyword>
<evidence type="ECO:0008006" key="5">
    <source>
        <dbReference type="Google" id="ProtNLM"/>
    </source>
</evidence>
<feature type="signal peptide" evidence="2">
    <location>
        <begin position="1"/>
        <end position="17"/>
    </location>
</feature>
<accession>A0A9X2J281</accession>
<evidence type="ECO:0000313" key="4">
    <source>
        <dbReference type="Proteomes" id="UP001155128"/>
    </source>
</evidence>
<gene>
    <name evidence="3" type="ORF">NDO55_09260</name>
</gene>
<dbReference type="AlphaFoldDB" id="A0A9X2J281"/>
<evidence type="ECO:0000313" key="3">
    <source>
        <dbReference type="EMBL" id="MCM8558008.1"/>
    </source>
</evidence>
<evidence type="ECO:0000256" key="1">
    <source>
        <dbReference type="SAM" id="MobiDB-lite"/>
    </source>
</evidence>
<dbReference type="RefSeq" id="WP_252114573.1">
    <property type="nucleotide sequence ID" value="NZ_JAMSHT010000001.1"/>
</dbReference>
<proteinExistence type="predicted"/>
<sequence>MRLILLAAPMLALAACADVETDGDTAIDTIPDSEEVADLPEDYEPATRDGDTAMPTELDEPVDASGGETPGDVERPE</sequence>
<protein>
    <recommendedName>
        <fullName evidence="5">Secreted protein</fullName>
    </recommendedName>
</protein>
<feature type="compositionally biased region" description="Acidic residues" evidence="1">
    <location>
        <begin position="24"/>
        <end position="44"/>
    </location>
</feature>
<keyword evidence="4" id="KW-1185">Reference proteome</keyword>
<feature type="region of interest" description="Disordered" evidence="1">
    <location>
        <begin position="24"/>
        <end position="77"/>
    </location>
</feature>
<comment type="caution">
    <text evidence="3">The sequence shown here is derived from an EMBL/GenBank/DDBJ whole genome shotgun (WGS) entry which is preliminary data.</text>
</comment>
<reference evidence="3" key="1">
    <citation type="submission" date="2022-06" db="EMBL/GenBank/DDBJ databases">
        <title>Sphingomicrobium sedimins sp. nov., a marine bacterium isolated from tidal flat.</title>
        <authorList>
            <person name="Kim C.-H."/>
            <person name="Yoo Y."/>
            <person name="Kim J.-J."/>
        </authorList>
    </citation>
    <scope>NUCLEOTIDE SEQUENCE</scope>
    <source>
        <strain evidence="3">GRR-S6-50</strain>
    </source>
</reference>
<dbReference type="PROSITE" id="PS51257">
    <property type="entry name" value="PROKAR_LIPOPROTEIN"/>
    <property type="match status" value="1"/>
</dbReference>
<dbReference type="EMBL" id="JAMSHT010000001">
    <property type="protein sequence ID" value="MCM8558008.1"/>
    <property type="molecule type" value="Genomic_DNA"/>
</dbReference>
<evidence type="ECO:0000256" key="2">
    <source>
        <dbReference type="SAM" id="SignalP"/>
    </source>
</evidence>
<dbReference type="Proteomes" id="UP001155128">
    <property type="component" value="Unassembled WGS sequence"/>
</dbReference>
<feature type="chain" id="PRO_5040885251" description="Secreted protein" evidence="2">
    <location>
        <begin position="18"/>
        <end position="77"/>
    </location>
</feature>